<dbReference type="InterPro" id="IPR036390">
    <property type="entry name" value="WH_DNA-bd_sf"/>
</dbReference>
<dbReference type="InterPro" id="IPR036388">
    <property type="entry name" value="WH-like_DNA-bd_sf"/>
</dbReference>
<dbReference type="HOGENOM" id="CLU_039613_1_4_9"/>
<protein>
    <recommendedName>
        <fullName evidence="5">HTH lysR-type domain-containing protein</fullName>
    </recommendedName>
</protein>
<dbReference type="eggNOG" id="COG0583">
    <property type="taxonomic scope" value="Bacteria"/>
</dbReference>
<organism evidence="6 7">
    <name type="scientific">Enterococcus pallens ATCC BAA-351</name>
    <dbReference type="NCBI Taxonomy" id="1158607"/>
    <lineage>
        <taxon>Bacteria</taxon>
        <taxon>Bacillati</taxon>
        <taxon>Bacillota</taxon>
        <taxon>Bacilli</taxon>
        <taxon>Lactobacillales</taxon>
        <taxon>Enterococcaceae</taxon>
        <taxon>Enterococcus</taxon>
    </lineage>
</organism>
<comment type="caution">
    <text evidence="6">The sequence shown here is derived from an EMBL/GenBank/DDBJ whole genome shotgun (WGS) entry which is preliminary data.</text>
</comment>
<dbReference type="InterPro" id="IPR000847">
    <property type="entry name" value="LysR_HTH_N"/>
</dbReference>
<dbReference type="OrthoDB" id="9803735at2"/>
<dbReference type="GO" id="GO:0003677">
    <property type="term" value="F:DNA binding"/>
    <property type="evidence" value="ECO:0007669"/>
    <property type="project" value="UniProtKB-KW"/>
</dbReference>
<dbReference type="SUPFAM" id="SSF46785">
    <property type="entry name" value="Winged helix' DNA-binding domain"/>
    <property type="match status" value="1"/>
</dbReference>
<dbReference type="Gene3D" id="1.10.10.10">
    <property type="entry name" value="Winged helix-like DNA-binding domain superfamily/Winged helix DNA-binding domain"/>
    <property type="match status" value="1"/>
</dbReference>
<dbReference type="AlphaFoldDB" id="R2SBY6"/>
<evidence type="ECO:0000313" key="7">
    <source>
        <dbReference type="Proteomes" id="UP000013782"/>
    </source>
</evidence>
<dbReference type="PROSITE" id="PS50931">
    <property type="entry name" value="HTH_LYSR"/>
    <property type="match status" value="1"/>
</dbReference>
<keyword evidence="4" id="KW-0804">Transcription</keyword>
<dbReference type="InterPro" id="IPR005119">
    <property type="entry name" value="LysR_subst-bd"/>
</dbReference>
<dbReference type="Pfam" id="PF03466">
    <property type="entry name" value="LysR_substrate"/>
    <property type="match status" value="1"/>
</dbReference>
<dbReference type="SUPFAM" id="SSF53850">
    <property type="entry name" value="Periplasmic binding protein-like II"/>
    <property type="match status" value="1"/>
</dbReference>
<reference evidence="6 7" key="1">
    <citation type="submission" date="2013-02" db="EMBL/GenBank/DDBJ databases">
        <title>The Genome Sequence of Enterococcus pallens BAA-351.</title>
        <authorList>
            <consortium name="The Broad Institute Genome Sequencing Platform"/>
            <consortium name="The Broad Institute Genome Sequencing Center for Infectious Disease"/>
            <person name="Earl A.M."/>
            <person name="Gilmore M.S."/>
            <person name="Lebreton F."/>
            <person name="Walker B."/>
            <person name="Young S.K."/>
            <person name="Zeng Q."/>
            <person name="Gargeya S."/>
            <person name="Fitzgerald M."/>
            <person name="Haas B."/>
            <person name="Abouelleil A."/>
            <person name="Alvarado L."/>
            <person name="Arachchi H.M."/>
            <person name="Berlin A.M."/>
            <person name="Chapman S.B."/>
            <person name="Dewar J."/>
            <person name="Goldberg J."/>
            <person name="Griggs A."/>
            <person name="Gujja S."/>
            <person name="Hansen M."/>
            <person name="Howarth C."/>
            <person name="Imamovic A."/>
            <person name="Larimer J."/>
            <person name="McCowan C."/>
            <person name="Murphy C."/>
            <person name="Neiman D."/>
            <person name="Pearson M."/>
            <person name="Priest M."/>
            <person name="Roberts A."/>
            <person name="Saif S."/>
            <person name="Shea T."/>
            <person name="Sisk P."/>
            <person name="Sykes S."/>
            <person name="Wortman J."/>
            <person name="Nusbaum C."/>
            <person name="Birren B."/>
        </authorList>
    </citation>
    <scope>NUCLEOTIDE SEQUENCE [LARGE SCALE GENOMIC DNA]</scope>
    <source>
        <strain evidence="6 7">ATCC BAA-351</strain>
    </source>
</reference>
<feature type="domain" description="HTH lysR-type" evidence="5">
    <location>
        <begin position="5"/>
        <end position="63"/>
    </location>
</feature>
<keyword evidence="2" id="KW-0805">Transcription regulation</keyword>
<evidence type="ECO:0000256" key="3">
    <source>
        <dbReference type="ARBA" id="ARBA00023125"/>
    </source>
</evidence>
<dbReference type="STRING" id="160454.RV10_GL003890"/>
<evidence type="ECO:0000313" key="6">
    <source>
        <dbReference type="EMBL" id="EOH93030.1"/>
    </source>
</evidence>
<dbReference type="Pfam" id="PF00126">
    <property type="entry name" value="HTH_1"/>
    <property type="match status" value="1"/>
</dbReference>
<dbReference type="PATRIC" id="fig|1158607.3.peg.2659"/>
<dbReference type="EMBL" id="AJAQ01000018">
    <property type="protein sequence ID" value="EOH93030.1"/>
    <property type="molecule type" value="Genomic_DNA"/>
</dbReference>
<evidence type="ECO:0000256" key="1">
    <source>
        <dbReference type="ARBA" id="ARBA00009437"/>
    </source>
</evidence>
<comment type="similarity">
    <text evidence="1">Belongs to the LysR transcriptional regulatory family.</text>
</comment>
<dbReference type="Proteomes" id="UP000013782">
    <property type="component" value="Unassembled WGS sequence"/>
</dbReference>
<keyword evidence="7" id="KW-1185">Reference proteome</keyword>
<name>R2SBY6_9ENTE</name>
<dbReference type="GO" id="GO:0003700">
    <property type="term" value="F:DNA-binding transcription factor activity"/>
    <property type="evidence" value="ECO:0007669"/>
    <property type="project" value="InterPro"/>
</dbReference>
<dbReference type="PANTHER" id="PTHR30579">
    <property type="entry name" value="TRANSCRIPTIONAL REGULATOR"/>
    <property type="match status" value="1"/>
</dbReference>
<dbReference type="Gene3D" id="3.40.190.10">
    <property type="entry name" value="Periplasmic binding protein-like II"/>
    <property type="match status" value="2"/>
</dbReference>
<proteinExistence type="inferred from homology"/>
<accession>R2SBY6</accession>
<dbReference type="PANTHER" id="PTHR30579:SF7">
    <property type="entry name" value="HTH-TYPE TRANSCRIPTIONAL REGULATOR LRHA-RELATED"/>
    <property type="match status" value="1"/>
</dbReference>
<keyword evidence="3" id="KW-0238">DNA-binding</keyword>
<evidence type="ECO:0000259" key="5">
    <source>
        <dbReference type="PROSITE" id="PS50931"/>
    </source>
</evidence>
<sequence>MNDRFNLEYLNTFLIAAETGKFNITAELVYRSHSSVSTQIKKLEQQIGAPLFIRNKKDNVTLTKAGETLYDYAQKILDLNDRAFRSIKNSNWKGSLSFGLPTDYTKFFLNSIYPELLRSYPDFTFETICSRSRKLRDQIAEGRVSIAIVAMEPQFSEDIFLWSEKLYWVSSKEFNFQNLDKLPVALFSDNCIVNNHSLYCLKRAKKNFEVVFTSTMLENIAECVKNNIAVSLLPESLIDDDFQIIPENFISCPYKLNFGLTWEENADLDMVENIASTIRNSFRLLFLTNSTI</sequence>
<evidence type="ECO:0000256" key="4">
    <source>
        <dbReference type="ARBA" id="ARBA00023163"/>
    </source>
</evidence>
<dbReference type="InterPro" id="IPR050176">
    <property type="entry name" value="LTTR"/>
</dbReference>
<gene>
    <name evidence="6" type="ORF">UAU_02672</name>
</gene>
<evidence type="ECO:0000256" key="2">
    <source>
        <dbReference type="ARBA" id="ARBA00023015"/>
    </source>
</evidence>